<dbReference type="AlphaFoldDB" id="A0AA96FAX2"/>
<name>A0AA96FAX2_9MICO</name>
<evidence type="ECO:0000256" key="1">
    <source>
        <dbReference type="ARBA" id="ARBA00023239"/>
    </source>
</evidence>
<dbReference type="InterPro" id="IPR032466">
    <property type="entry name" value="Metal_Hydrolase"/>
</dbReference>
<dbReference type="EMBL" id="CP134879">
    <property type="protein sequence ID" value="WNM25990.1"/>
    <property type="molecule type" value="Genomic_DNA"/>
</dbReference>
<gene>
    <name evidence="3" type="ORF">RN606_11985</name>
</gene>
<evidence type="ECO:0000313" key="3">
    <source>
        <dbReference type="EMBL" id="WNM25990.1"/>
    </source>
</evidence>
<dbReference type="InterPro" id="IPR006680">
    <property type="entry name" value="Amidohydro-rel"/>
</dbReference>
<dbReference type="GO" id="GO:0016787">
    <property type="term" value="F:hydrolase activity"/>
    <property type="evidence" value="ECO:0007669"/>
    <property type="project" value="InterPro"/>
</dbReference>
<reference evidence="3 4" key="1">
    <citation type="submission" date="2023-09" db="EMBL/GenBank/DDBJ databases">
        <title>Demequina sp. a novel bacteria isolated from Capsicum annuum.</title>
        <authorList>
            <person name="Humaira Z."/>
            <person name="Lee J."/>
            <person name="Cho D."/>
        </authorList>
    </citation>
    <scope>NUCLEOTIDE SEQUENCE [LARGE SCALE GENOMIC DNA]</scope>
    <source>
        <strain evidence="3 4">OYTSA14</strain>
    </source>
</reference>
<dbReference type="InterPro" id="IPR032465">
    <property type="entry name" value="ACMSD"/>
</dbReference>
<dbReference type="RefSeq" id="WP_313501748.1">
    <property type="nucleotide sequence ID" value="NZ_CP134879.1"/>
</dbReference>
<dbReference type="SUPFAM" id="SSF51556">
    <property type="entry name" value="Metallo-dependent hydrolases"/>
    <property type="match status" value="1"/>
</dbReference>
<sequence>MQIDAHNHILSMGTDAEFTLGYGREGSLCIYRSQDKLPTHRMPTAGEWEHIEAQDGKDGFGVIGPDEMVAAHPGFDKMVVLAVSPQYLDGRLMGTVDVFDVTGVGGDPSPERCNEYIAGCVAMQPDRLIGFASVNPRLRGPKAAVEELGYAVETLGLKGVKLYPMYQHWSPADRELAFPVFEAARDLGIPVMVHQAGSTRIDAKMEYARPAMLDDVGREFRDLKVILAHCGIPWIDEAMFMLTKHPNFYTEISYHIATVTRRDLFQFLHRAEPFFVPLEKIMFGTDFPGFLYDPVMLRDKLLTVNDEAAPLGLPEIPQHKIDGVMGDNFARLVGLMEEDA</sequence>
<dbReference type="Gene3D" id="3.20.20.140">
    <property type="entry name" value="Metal-dependent hydrolases"/>
    <property type="match status" value="1"/>
</dbReference>
<keyword evidence="1" id="KW-0456">Lyase</keyword>
<dbReference type="Pfam" id="PF04909">
    <property type="entry name" value="Amidohydro_2"/>
    <property type="match status" value="1"/>
</dbReference>
<feature type="domain" description="Amidohydrolase-related" evidence="2">
    <location>
        <begin position="111"/>
        <end position="335"/>
    </location>
</feature>
<dbReference type="PANTHER" id="PTHR21240:SF19">
    <property type="entry name" value="CATALYTIC_ HYDROLASE"/>
    <property type="match status" value="1"/>
</dbReference>
<evidence type="ECO:0000313" key="4">
    <source>
        <dbReference type="Proteomes" id="UP001304125"/>
    </source>
</evidence>
<organism evidence="3 4">
    <name type="scientific">Demequina capsici</name>
    <dbReference type="NCBI Taxonomy" id="3075620"/>
    <lineage>
        <taxon>Bacteria</taxon>
        <taxon>Bacillati</taxon>
        <taxon>Actinomycetota</taxon>
        <taxon>Actinomycetes</taxon>
        <taxon>Micrococcales</taxon>
        <taxon>Demequinaceae</taxon>
        <taxon>Demequina</taxon>
    </lineage>
</organism>
<dbReference type="GO" id="GO:0016831">
    <property type="term" value="F:carboxy-lyase activity"/>
    <property type="evidence" value="ECO:0007669"/>
    <property type="project" value="InterPro"/>
</dbReference>
<dbReference type="PANTHER" id="PTHR21240">
    <property type="entry name" value="2-AMINO-3-CARBOXYLMUCONATE-6-SEMIALDEHYDE DECARBOXYLASE"/>
    <property type="match status" value="1"/>
</dbReference>
<dbReference type="CDD" id="cd01292">
    <property type="entry name" value="metallo-dependent_hydrolases"/>
    <property type="match status" value="1"/>
</dbReference>
<accession>A0AA96FAX2</accession>
<dbReference type="Proteomes" id="UP001304125">
    <property type="component" value="Chromosome"/>
</dbReference>
<protein>
    <submittedName>
        <fullName evidence="3">Amidohydrolase family protein</fullName>
    </submittedName>
</protein>
<keyword evidence="4" id="KW-1185">Reference proteome</keyword>
<evidence type="ECO:0000259" key="2">
    <source>
        <dbReference type="Pfam" id="PF04909"/>
    </source>
</evidence>
<proteinExistence type="predicted"/>